<evidence type="ECO:0000313" key="1">
    <source>
        <dbReference type="EMBL" id="GAA3962764.1"/>
    </source>
</evidence>
<name>A0ABP7PBD5_9ACTN</name>
<proteinExistence type="predicted"/>
<dbReference type="EMBL" id="BAAAZW010000006">
    <property type="protein sequence ID" value="GAA3962764.1"/>
    <property type="molecule type" value="Genomic_DNA"/>
</dbReference>
<organism evidence="1 2">
    <name type="scientific">Gordonia caeni</name>
    <dbReference type="NCBI Taxonomy" id="1007097"/>
    <lineage>
        <taxon>Bacteria</taxon>
        <taxon>Bacillati</taxon>
        <taxon>Actinomycetota</taxon>
        <taxon>Actinomycetes</taxon>
        <taxon>Mycobacteriales</taxon>
        <taxon>Gordoniaceae</taxon>
        <taxon>Gordonia</taxon>
    </lineage>
</organism>
<reference evidence="2" key="1">
    <citation type="journal article" date="2019" name="Int. J. Syst. Evol. Microbiol.">
        <title>The Global Catalogue of Microorganisms (GCM) 10K type strain sequencing project: providing services to taxonomists for standard genome sequencing and annotation.</title>
        <authorList>
            <consortium name="The Broad Institute Genomics Platform"/>
            <consortium name="The Broad Institute Genome Sequencing Center for Infectious Disease"/>
            <person name="Wu L."/>
            <person name="Ma J."/>
        </authorList>
    </citation>
    <scope>NUCLEOTIDE SEQUENCE [LARGE SCALE GENOMIC DNA]</scope>
    <source>
        <strain evidence="2">JCM 16923</strain>
    </source>
</reference>
<dbReference type="Proteomes" id="UP001418444">
    <property type="component" value="Unassembled WGS sequence"/>
</dbReference>
<sequence>MPRRTMTVTELWAHPVGDRKTRIDLTDLPDGLDLLHAFYGFAADVTADQLLRDETESYANVDGLETHGRSATVAVDVGQYGENGKITDVETMAEKDTYDSGDAISVVTHGLFTLPRGSTSALVFVERSSNRSGVLRLLDLFRHKFRLAYPDHILEATSVVESEAWLKYADLTRVSAFRRKPRSDRADQGDVKAAWGELAHTLVPASGNRTLPRAIYDQLTAGEISASEVLGFTEFEDTTDVEVTLERNGRKKTFVIGLEKRPTLSYVLSNHGEEQWSTDRIRQYVFGTHIEELYRRCGFTWGATDSVGTWTDDDRDVRLEVRGGELEAAE</sequence>
<accession>A0ABP7PBD5</accession>
<keyword evidence="2" id="KW-1185">Reference proteome</keyword>
<evidence type="ECO:0000313" key="2">
    <source>
        <dbReference type="Proteomes" id="UP001418444"/>
    </source>
</evidence>
<comment type="caution">
    <text evidence="1">The sequence shown here is derived from an EMBL/GenBank/DDBJ whole genome shotgun (WGS) entry which is preliminary data.</text>
</comment>
<protein>
    <submittedName>
        <fullName evidence="1">Uncharacterized protein</fullName>
    </submittedName>
</protein>
<gene>
    <name evidence="1" type="ORF">GCM10022231_23740</name>
</gene>